<evidence type="ECO:0000256" key="12">
    <source>
        <dbReference type="ARBA" id="ARBA00023204"/>
    </source>
</evidence>
<dbReference type="RefSeq" id="XP_010930318.2">
    <property type="nucleotide sequence ID" value="XM_010932016.3"/>
</dbReference>
<evidence type="ECO:0000256" key="1">
    <source>
        <dbReference type="ARBA" id="ARBA00000843"/>
    </source>
</evidence>
<evidence type="ECO:0000256" key="9">
    <source>
        <dbReference type="ARBA" id="ARBA00022801"/>
    </source>
</evidence>
<evidence type="ECO:0000256" key="10">
    <source>
        <dbReference type="ARBA" id="ARBA00023004"/>
    </source>
</evidence>
<dbReference type="CDD" id="cd00056">
    <property type="entry name" value="ENDO3c"/>
    <property type="match status" value="1"/>
</dbReference>
<dbReference type="FunFam" id="1.10.340.30:FF:000011">
    <property type="entry name" value="Adenine DNA glycosylase"/>
    <property type="match status" value="1"/>
</dbReference>
<evidence type="ECO:0000259" key="18">
    <source>
        <dbReference type="SMART" id="SM00478"/>
    </source>
</evidence>
<dbReference type="CDD" id="cd03431">
    <property type="entry name" value="NUDIX_DNA_Glycosylase_C-MutY"/>
    <property type="match status" value="1"/>
</dbReference>
<dbReference type="FunFam" id="1.10.1670.10:FF:000002">
    <property type="entry name" value="Adenine DNA glycosylase"/>
    <property type="match status" value="1"/>
</dbReference>
<keyword evidence="8 16" id="KW-0227">DNA damage</keyword>
<keyword evidence="6" id="KW-0004">4Fe-4S</keyword>
<evidence type="ECO:0000256" key="14">
    <source>
        <dbReference type="ARBA" id="ARBA00023295"/>
    </source>
</evidence>
<evidence type="ECO:0000256" key="11">
    <source>
        <dbReference type="ARBA" id="ARBA00023014"/>
    </source>
</evidence>
<evidence type="ECO:0000256" key="4">
    <source>
        <dbReference type="ARBA" id="ARBA00012045"/>
    </source>
</evidence>
<comment type="function">
    <text evidence="15">Involved in oxidative DNA damage repair. Initiates repair of A*oxoG to C*G by removing the inappropriately paired adenine base from the DNA backbone. Possesses both adenine and 2-OH-A DNA glycosylase activities.</text>
</comment>
<dbReference type="FunFam" id="3.90.79.10:FF:000026">
    <property type="entry name" value="Adenine DNA glycosylase"/>
    <property type="match status" value="1"/>
</dbReference>
<comment type="cofactor">
    <cofactor evidence="16">
        <name>[4Fe-4S] cluster</name>
        <dbReference type="ChEBI" id="CHEBI:49883"/>
    </cofactor>
    <text evidence="16">Binds 1 [4Fe-4S] cluster.</text>
</comment>
<dbReference type="InterPro" id="IPR003265">
    <property type="entry name" value="HhH-GPD_domain"/>
</dbReference>
<dbReference type="InterPro" id="IPR011257">
    <property type="entry name" value="DNA_glycosylase"/>
</dbReference>
<evidence type="ECO:0000313" key="19">
    <source>
        <dbReference type="Proteomes" id="UP000504607"/>
    </source>
</evidence>
<dbReference type="GO" id="GO:0000701">
    <property type="term" value="F:purine-specific mismatch base pair DNA N-glycosylase activity"/>
    <property type="evidence" value="ECO:0007669"/>
    <property type="project" value="UniProtKB-EC"/>
</dbReference>
<dbReference type="AlphaFoldDB" id="A0A6I9RPM0"/>
<comment type="function">
    <text evidence="16">Adenine glycosylase active on G-A mispairs.</text>
</comment>
<dbReference type="GO" id="GO:0032357">
    <property type="term" value="F:oxidized purine DNA binding"/>
    <property type="evidence" value="ECO:0007669"/>
    <property type="project" value="TreeGrafter"/>
</dbReference>
<dbReference type="Gene3D" id="1.10.340.30">
    <property type="entry name" value="Hypothetical protein, domain 2"/>
    <property type="match status" value="1"/>
</dbReference>
<dbReference type="SUPFAM" id="SSF48150">
    <property type="entry name" value="DNA-glycosylase"/>
    <property type="match status" value="1"/>
</dbReference>
<dbReference type="PANTHER" id="PTHR42944">
    <property type="entry name" value="ADENINE DNA GLYCOSYLASE"/>
    <property type="match status" value="1"/>
</dbReference>
<dbReference type="GO" id="GO:0006298">
    <property type="term" value="P:mismatch repair"/>
    <property type="evidence" value="ECO:0007669"/>
    <property type="project" value="TreeGrafter"/>
</dbReference>
<evidence type="ECO:0000256" key="3">
    <source>
        <dbReference type="ARBA" id="ARBA00008343"/>
    </source>
</evidence>
<keyword evidence="10 16" id="KW-0408">Iron</keyword>
<reference evidence="20" key="1">
    <citation type="submission" date="2025-08" db="UniProtKB">
        <authorList>
            <consortium name="RefSeq"/>
        </authorList>
    </citation>
    <scope>IDENTIFICATION</scope>
</reference>
<dbReference type="GO" id="GO:0005634">
    <property type="term" value="C:nucleus"/>
    <property type="evidence" value="ECO:0007669"/>
    <property type="project" value="UniProtKB-SubCell"/>
</dbReference>
<evidence type="ECO:0000256" key="2">
    <source>
        <dbReference type="ARBA" id="ARBA00004123"/>
    </source>
</evidence>
<feature type="compositionally biased region" description="Low complexity" evidence="17">
    <location>
        <begin position="21"/>
        <end position="39"/>
    </location>
</feature>
<dbReference type="GO" id="GO:0035485">
    <property type="term" value="F:adenine/guanine mispair binding"/>
    <property type="evidence" value="ECO:0007669"/>
    <property type="project" value="TreeGrafter"/>
</dbReference>
<keyword evidence="19" id="KW-1185">Reference proteome</keyword>
<dbReference type="FunCoup" id="A0A6I9RPM0">
    <property type="interactions" value="262"/>
</dbReference>
<sequence length="515" mass="57817">MQRGFQFGTSSPPNPLGGKKIPSLNLNTTLSLPISTSSSMEGGGRRKGQDRKVKRLRSSNRGAKKQQQEEEEKGEAQEATAAAAVKDVEDFTMEESQRIRGSLLRWYDENHRVLPWRTASRSDHRKNNDEARAYAVWVSEVMLQQTRVPTVVAYYNRWMAKWPTLHHLAAASQEEVNEMWAGLGYYRRARFLLEGAKSIVQEGEFPRTVAALRGVKGIGDYTAGAIASIAFNEVVPVVDGNVVRVISRLKAISANPKEAATVKSFWKLAGQLVDPSRPGDFNQAIMELGATLCSTTNPACSTCPISDQCRAFLLSRNSETVRVTDYPTKVAKAKQRHDFAAVCVVQIVEGSDREVLKDSNKKHAFLLVKRPEEGLLAGLWEFPSVLLDEERMDMGTRRKAMDKYLKKLFNVDVGRNCNVILREDIGEYVHVFSHIRLRMYIELLVLSMKGGLNLLGDDEDHSKISWKCVDGSSIDSMGLTSGVRKVYKMIQNFKQKQMSEHPIRVPRKKAKRSIS</sequence>
<keyword evidence="12" id="KW-0234">DNA repair</keyword>
<name>A0A6I9RPM0_ELAGV</name>
<dbReference type="GO" id="GO:0034039">
    <property type="term" value="F:8-oxo-7,8-dihydroguanine DNA N-glycosylase activity"/>
    <property type="evidence" value="ECO:0007669"/>
    <property type="project" value="TreeGrafter"/>
</dbReference>
<evidence type="ECO:0000313" key="20">
    <source>
        <dbReference type="RefSeq" id="XP_010930318.2"/>
    </source>
</evidence>
<dbReference type="GO" id="GO:0051539">
    <property type="term" value="F:4 iron, 4 sulfur cluster binding"/>
    <property type="evidence" value="ECO:0007669"/>
    <property type="project" value="UniProtKB-UniRule"/>
</dbReference>
<dbReference type="InterPro" id="IPR029119">
    <property type="entry name" value="MutY_C"/>
</dbReference>
<evidence type="ECO:0000256" key="16">
    <source>
        <dbReference type="RuleBase" id="RU365096"/>
    </source>
</evidence>
<dbReference type="KEGG" id="egu:105051527"/>
<keyword evidence="14 16" id="KW-0326">Glycosidase</keyword>
<dbReference type="InterPro" id="IPR015797">
    <property type="entry name" value="NUDIX_hydrolase-like_dom_sf"/>
</dbReference>
<keyword evidence="7" id="KW-0479">Metal-binding</keyword>
<organism evidence="19 20">
    <name type="scientific">Elaeis guineensis var. tenera</name>
    <name type="common">Oil palm</name>
    <dbReference type="NCBI Taxonomy" id="51953"/>
    <lineage>
        <taxon>Eukaryota</taxon>
        <taxon>Viridiplantae</taxon>
        <taxon>Streptophyta</taxon>
        <taxon>Embryophyta</taxon>
        <taxon>Tracheophyta</taxon>
        <taxon>Spermatophyta</taxon>
        <taxon>Magnoliopsida</taxon>
        <taxon>Liliopsida</taxon>
        <taxon>Arecaceae</taxon>
        <taxon>Arecoideae</taxon>
        <taxon>Cocoseae</taxon>
        <taxon>Elaeidinae</taxon>
        <taxon>Elaeis</taxon>
    </lineage>
</organism>
<evidence type="ECO:0000256" key="13">
    <source>
        <dbReference type="ARBA" id="ARBA00023242"/>
    </source>
</evidence>
<protein>
    <recommendedName>
        <fullName evidence="5 16">Adenine DNA glycosylase</fullName>
        <ecNumber evidence="4 16">3.2.2.31</ecNumber>
    </recommendedName>
</protein>
<evidence type="ECO:0000256" key="5">
    <source>
        <dbReference type="ARBA" id="ARBA00022023"/>
    </source>
</evidence>
<dbReference type="PROSITE" id="PS00764">
    <property type="entry name" value="ENDONUCLEASE_III_1"/>
    <property type="match status" value="1"/>
</dbReference>
<evidence type="ECO:0000256" key="17">
    <source>
        <dbReference type="SAM" id="MobiDB-lite"/>
    </source>
</evidence>
<dbReference type="Pfam" id="PF14815">
    <property type="entry name" value="NUDIX_4"/>
    <property type="match status" value="1"/>
</dbReference>
<feature type="domain" description="HhH-GPD" evidence="18">
    <location>
        <begin position="142"/>
        <end position="291"/>
    </location>
</feature>
<dbReference type="OrthoDB" id="10248838at2759"/>
<dbReference type="GeneID" id="105051527"/>
<dbReference type="SMART" id="SM00478">
    <property type="entry name" value="ENDO3c"/>
    <property type="match status" value="1"/>
</dbReference>
<dbReference type="Gene3D" id="1.10.1670.10">
    <property type="entry name" value="Helix-hairpin-Helix base-excision DNA repair enzymes (C-terminal)"/>
    <property type="match status" value="1"/>
</dbReference>
<dbReference type="InterPro" id="IPR023170">
    <property type="entry name" value="HhH_base_excis_C"/>
</dbReference>
<dbReference type="GO" id="GO:0006284">
    <property type="term" value="P:base-excision repair"/>
    <property type="evidence" value="ECO:0007669"/>
    <property type="project" value="UniProtKB-UniRule"/>
</dbReference>
<comment type="similarity">
    <text evidence="3 16">Belongs to the Nth/MutY family.</text>
</comment>
<comment type="catalytic activity">
    <reaction evidence="1 16">
        <text>Hydrolyzes free adenine bases from 7,8-dihydro-8-oxoguanine:adenine mismatched double-stranded DNA, leaving an apurinic site.</text>
        <dbReference type="EC" id="3.2.2.31"/>
    </reaction>
</comment>
<comment type="subcellular location">
    <subcellularLocation>
        <location evidence="2">Nucleus</location>
    </subcellularLocation>
</comment>
<feature type="region of interest" description="Disordered" evidence="17">
    <location>
        <begin position="1"/>
        <end position="79"/>
    </location>
</feature>
<dbReference type="PANTHER" id="PTHR42944:SF1">
    <property type="entry name" value="ADENINE DNA GLYCOSYLASE"/>
    <property type="match status" value="1"/>
</dbReference>
<dbReference type="InterPro" id="IPR044298">
    <property type="entry name" value="MIG/MutY"/>
</dbReference>
<evidence type="ECO:0000256" key="8">
    <source>
        <dbReference type="ARBA" id="ARBA00022763"/>
    </source>
</evidence>
<dbReference type="InterPro" id="IPR004035">
    <property type="entry name" value="Endouclease-III_FeS-bd_BS"/>
</dbReference>
<gene>
    <name evidence="20" type="primary">LOC105051527</name>
</gene>
<feature type="compositionally biased region" description="Basic residues" evidence="17">
    <location>
        <begin position="45"/>
        <end position="64"/>
    </location>
</feature>
<evidence type="ECO:0000256" key="6">
    <source>
        <dbReference type="ARBA" id="ARBA00022485"/>
    </source>
</evidence>
<dbReference type="SUPFAM" id="SSF55811">
    <property type="entry name" value="Nudix"/>
    <property type="match status" value="1"/>
</dbReference>
<dbReference type="InParanoid" id="A0A6I9RPM0"/>
<proteinExistence type="inferred from homology"/>
<keyword evidence="9" id="KW-0378">Hydrolase</keyword>
<dbReference type="Gene3D" id="3.90.79.10">
    <property type="entry name" value="Nucleoside Triphosphate Pyrophosphohydrolase"/>
    <property type="match status" value="1"/>
</dbReference>
<accession>A0A6I9RPM0</accession>
<keyword evidence="13" id="KW-0539">Nucleus</keyword>
<keyword evidence="11" id="KW-0411">Iron-sulfur</keyword>
<evidence type="ECO:0000256" key="7">
    <source>
        <dbReference type="ARBA" id="ARBA00022723"/>
    </source>
</evidence>
<dbReference type="Proteomes" id="UP000504607">
    <property type="component" value="Chromosome 9"/>
</dbReference>
<dbReference type="EC" id="3.2.2.31" evidence="4 16"/>
<evidence type="ECO:0000256" key="15">
    <source>
        <dbReference type="ARBA" id="ARBA00058024"/>
    </source>
</evidence>
<dbReference type="GO" id="GO:0046872">
    <property type="term" value="F:metal ion binding"/>
    <property type="evidence" value="ECO:0007669"/>
    <property type="project" value="UniProtKB-UniRule"/>
</dbReference>
<dbReference type="Pfam" id="PF00730">
    <property type="entry name" value="HhH-GPD"/>
    <property type="match status" value="1"/>
</dbReference>